<dbReference type="PATRIC" id="fig|190721.6.peg.892"/>
<dbReference type="SUPFAM" id="SSF55174">
    <property type="entry name" value="Alpha-L RNA-binding motif"/>
    <property type="match status" value="1"/>
</dbReference>
<dbReference type="InterPro" id="IPR036986">
    <property type="entry name" value="S4_RNA-bd_sf"/>
</dbReference>
<keyword evidence="6" id="KW-1185">Reference proteome</keyword>
<dbReference type="PROSITE" id="PS50889">
    <property type="entry name" value="S4"/>
    <property type="match status" value="1"/>
</dbReference>
<reference evidence="6" key="3">
    <citation type="submission" date="2016-06" db="EMBL/GenBank/DDBJ databases">
        <authorList>
            <person name="Xu Y."/>
            <person name="Nagy A."/>
            <person name="Yan X."/>
            <person name="Kim S.W."/>
            <person name="Haley B."/>
            <person name="Liu N.T."/>
            <person name="Nou X."/>
        </authorList>
    </citation>
    <scope>NUCLEOTIDE SEQUENCE [LARGE SCALE GENOMIC DNA]</scope>
    <source>
        <strain evidence="6">ATCC 49129</strain>
    </source>
</reference>
<dbReference type="AlphaFoldDB" id="A0A191ZU66"/>
<reference evidence="4 7" key="4">
    <citation type="submission" date="2020-04" db="EMBL/GenBank/DDBJ databases">
        <title>Ralstonia insidiosa genome sequencing and assembly.</title>
        <authorList>
            <person name="Martins R.C.R."/>
            <person name="Perdigao-Neto L.V."/>
            <person name="Levin A.S.S."/>
            <person name="Costa S.F."/>
        </authorList>
    </citation>
    <scope>NUCLEOTIDE SEQUENCE [LARGE SCALE GENOMIC DNA]</scope>
    <source>
        <strain evidence="4 7">5047</strain>
    </source>
</reference>
<dbReference type="EMBL" id="CP016022">
    <property type="protein sequence ID" value="ANJ71680.1"/>
    <property type="molecule type" value="Genomic_DNA"/>
</dbReference>
<dbReference type="EMBL" id="JABBZM010000021">
    <property type="protein sequence ID" value="NMV40429.1"/>
    <property type="molecule type" value="Genomic_DNA"/>
</dbReference>
<dbReference type="RefSeq" id="WP_021195183.1">
    <property type="nucleotide sequence ID" value="NZ_CP012605.1"/>
</dbReference>
<evidence type="ECO:0000256" key="1">
    <source>
        <dbReference type="PROSITE-ProRule" id="PRU00182"/>
    </source>
</evidence>
<evidence type="ECO:0000313" key="2">
    <source>
        <dbReference type="EMBL" id="ANH74719.1"/>
    </source>
</evidence>
<dbReference type="EMBL" id="CP012605">
    <property type="protein sequence ID" value="ANH74719.1"/>
    <property type="molecule type" value="Genomic_DNA"/>
</dbReference>
<reference evidence="2 5" key="1">
    <citation type="submission" date="2015-09" db="EMBL/GenBank/DDBJ databases">
        <authorList>
            <person name="Xu Y."/>
            <person name="Nagy A."/>
            <person name="Liu N.T."/>
            <person name="Nou X."/>
        </authorList>
    </citation>
    <scope>NUCLEOTIDE SEQUENCE [LARGE SCALE GENOMIC DNA]</scope>
    <source>
        <strain evidence="2 5">FC1138</strain>
    </source>
</reference>
<accession>A0A191ZU66</accession>
<dbReference type="Proteomes" id="UP000078572">
    <property type="component" value="Chromosome 1"/>
</dbReference>
<dbReference type="STRING" id="190721.ACS15_0889"/>
<gene>
    <name evidence="3" type="ORF">A9Y76_03960</name>
    <name evidence="2" type="ORF">ACS15_0889</name>
    <name evidence="4" type="ORF">HGR00_21205</name>
</gene>
<dbReference type="Gene3D" id="3.10.290.10">
    <property type="entry name" value="RNA-binding S4 domain"/>
    <property type="match status" value="1"/>
</dbReference>
<dbReference type="Pfam" id="PF13275">
    <property type="entry name" value="S4_2"/>
    <property type="match status" value="1"/>
</dbReference>
<evidence type="ECO:0000313" key="3">
    <source>
        <dbReference type="EMBL" id="ANJ71680.1"/>
    </source>
</evidence>
<dbReference type="Proteomes" id="UP000575469">
    <property type="component" value="Unassembled WGS sequence"/>
</dbReference>
<organism evidence="3 6">
    <name type="scientific">Ralstonia insidiosa</name>
    <dbReference type="NCBI Taxonomy" id="190721"/>
    <lineage>
        <taxon>Bacteria</taxon>
        <taxon>Pseudomonadati</taxon>
        <taxon>Pseudomonadota</taxon>
        <taxon>Betaproteobacteria</taxon>
        <taxon>Burkholderiales</taxon>
        <taxon>Burkholderiaceae</taxon>
        <taxon>Ralstonia</taxon>
    </lineage>
</organism>
<reference evidence="3" key="2">
    <citation type="submission" date="2016-06" db="EMBL/GenBank/DDBJ databases">
        <authorList>
            <person name="Kjaerup R.B."/>
            <person name="Dalgaard T.S."/>
            <person name="Juul-Madsen H.R."/>
        </authorList>
    </citation>
    <scope>NUCLEOTIDE SEQUENCE [LARGE SCALE GENOMIC DNA]</scope>
    <source>
        <strain evidence="3">ATCC 49129</strain>
    </source>
</reference>
<dbReference type="KEGG" id="rin:ACS15_0889"/>
<keyword evidence="1" id="KW-0694">RNA-binding</keyword>
<dbReference type="Proteomes" id="UP000077927">
    <property type="component" value="Chromosome 1"/>
</dbReference>
<dbReference type="GO" id="GO:0003723">
    <property type="term" value="F:RNA binding"/>
    <property type="evidence" value="ECO:0007669"/>
    <property type="project" value="UniProtKB-KW"/>
</dbReference>
<evidence type="ECO:0000313" key="6">
    <source>
        <dbReference type="Proteomes" id="UP000078572"/>
    </source>
</evidence>
<evidence type="ECO:0000313" key="4">
    <source>
        <dbReference type="EMBL" id="NMV40429.1"/>
    </source>
</evidence>
<sequence>MPNIDFALNTEYIELHKLLKLTGVVDSGGAGKAVVADGGVTVDGQPESRKTAKIRAGQVVMLGDIRIAVHEAD</sequence>
<dbReference type="GeneID" id="61525165"/>
<evidence type="ECO:0000313" key="5">
    <source>
        <dbReference type="Proteomes" id="UP000077927"/>
    </source>
</evidence>
<protein>
    <submittedName>
        <fullName evidence="4">RNA-binding S4 domain-containing protein</fullName>
    </submittedName>
    <submittedName>
        <fullName evidence="3">RNA-binding protein</fullName>
    </submittedName>
    <submittedName>
        <fullName evidence="2">S4 domain protein</fullName>
    </submittedName>
</protein>
<name>A0A191ZU66_9RALS</name>
<evidence type="ECO:0000313" key="7">
    <source>
        <dbReference type="Proteomes" id="UP000575469"/>
    </source>
</evidence>
<proteinExistence type="predicted"/>